<dbReference type="PROSITE" id="PS50857">
    <property type="entry name" value="COX2_CUA"/>
    <property type="match status" value="1"/>
</dbReference>
<keyword evidence="6 15" id="KW-0812">Transmembrane</keyword>
<dbReference type="InterPro" id="IPR002429">
    <property type="entry name" value="CcO_II-like_C"/>
</dbReference>
<keyword evidence="8 14" id="KW-0249">Electron transport</keyword>
<evidence type="ECO:0000256" key="3">
    <source>
        <dbReference type="ARBA" id="ARBA00022448"/>
    </source>
</evidence>
<dbReference type="AlphaFoldDB" id="A0A0A8E3W2"/>
<dbReference type="KEGG" id="fgu:SD28_00820"/>
<dbReference type="GO" id="GO:0005886">
    <property type="term" value="C:plasma membrane"/>
    <property type="evidence" value="ECO:0007669"/>
    <property type="project" value="UniProtKB-SubCell"/>
</dbReference>
<dbReference type="RefSeq" id="WP_039123157.1">
    <property type="nucleotide sequence ID" value="NZ_CP010427.1"/>
</dbReference>
<dbReference type="GO" id="GO:0016682">
    <property type="term" value="F:oxidoreductase activity, acting on diphenols and related substances as donors, oxygen as acceptor"/>
    <property type="evidence" value="ECO:0007669"/>
    <property type="project" value="InterPro"/>
</dbReference>
<evidence type="ECO:0000256" key="4">
    <source>
        <dbReference type="ARBA" id="ARBA00022475"/>
    </source>
</evidence>
<evidence type="ECO:0000256" key="13">
    <source>
        <dbReference type="ARBA" id="ARBA00023288"/>
    </source>
</evidence>
<keyword evidence="19" id="KW-1185">Reference proteome</keyword>
<keyword evidence="7" id="KW-0732">Signal</keyword>
<evidence type="ECO:0000256" key="14">
    <source>
        <dbReference type="PIRNR" id="PIRNR000292"/>
    </source>
</evidence>
<feature type="transmembrane region" description="Helical" evidence="15">
    <location>
        <begin position="40"/>
        <end position="63"/>
    </location>
</feature>
<dbReference type="Proteomes" id="UP000031104">
    <property type="component" value="Chromosome"/>
</dbReference>
<dbReference type="NCBIfam" id="TIGR01433">
    <property type="entry name" value="CyoA"/>
    <property type="match status" value="1"/>
</dbReference>
<evidence type="ECO:0000256" key="6">
    <source>
        <dbReference type="ARBA" id="ARBA00022692"/>
    </source>
</evidence>
<evidence type="ECO:0000313" key="19">
    <source>
        <dbReference type="Proteomes" id="UP000031104"/>
    </source>
</evidence>
<evidence type="ECO:0000313" key="18">
    <source>
        <dbReference type="EMBL" id="AJC48307.1"/>
    </source>
</evidence>
<dbReference type="InterPro" id="IPR036257">
    <property type="entry name" value="Cyt_c_oxidase_su2_TM_sf"/>
</dbReference>
<name>A0A0A8E3W2_9GAMM</name>
<evidence type="ECO:0000256" key="7">
    <source>
        <dbReference type="ARBA" id="ARBA00022729"/>
    </source>
</evidence>
<keyword evidence="10 14" id="KW-0560">Oxidoreductase</keyword>
<feature type="transmembrane region" description="Helical" evidence="15">
    <location>
        <begin position="83"/>
        <end position="104"/>
    </location>
</feature>
<evidence type="ECO:0000256" key="10">
    <source>
        <dbReference type="ARBA" id="ARBA00023002"/>
    </source>
</evidence>
<keyword evidence="5 14" id="KW-0679">Respiratory chain</keyword>
<dbReference type="OrthoDB" id="9783445at2"/>
<dbReference type="Gene3D" id="2.60.40.420">
    <property type="entry name" value="Cupredoxins - blue copper proteins"/>
    <property type="match status" value="1"/>
</dbReference>
<dbReference type="InterPro" id="IPR034227">
    <property type="entry name" value="CuRO_UO_II"/>
</dbReference>
<dbReference type="InterPro" id="IPR011759">
    <property type="entry name" value="Cyt_c_oxidase_su2_TM_dom"/>
</dbReference>
<evidence type="ECO:0000256" key="8">
    <source>
        <dbReference type="ARBA" id="ARBA00022982"/>
    </source>
</evidence>
<evidence type="ECO:0000256" key="9">
    <source>
        <dbReference type="ARBA" id="ARBA00022989"/>
    </source>
</evidence>
<evidence type="ECO:0000256" key="5">
    <source>
        <dbReference type="ARBA" id="ARBA00022660"/>
    </source>
</evidence>
<keyword evidence="4 14" id="KW-1003">Cell membrane</keyword>
<dbReference type="Pfam" id="PF06481">
    <property type="entry name" value="COX_ARM"/>
    <property type="match status" value="1"/>
</dbReference>
<feature type="domain" description="Cytochrome oxidase subunit II transmembrane region profile" evidence="17">
    <location>
        <begin position="18"/>
        <end position="114"/>
    </location>
</feature>
<proteinExistence type="inferred from homology"/>
<dbReference type="InterPro" id="IPR006333">
    <property type="entry name" value="Cyt_o_ubiquinol_oxidase_su2"/>
</dbReference>
<dbReference type="GO" id="GO:0005507">
    <property type="term" value="F:copper ion binding"/>
    <property type="evidence" value="ECO:0007669"/>
    <property type="project" value="InterPro"/>
</dbReference>
<dbReference type="GO" id="GO:0009486">
    <property type="term" value="F:cytochrome bo3 ubiquinol oxidase activity"/>
    <property type="evidence" value="ECO:0007669"/>
    <property type="project" value="InterPro"/>
</dbReference>
<dbReference type="Gene3D" id="1.10.287.90">
    <property type="match status" value="1"/>
</dbReference>
<dbReference type="SUPFAM" id="SSF81464">
    <property type="entry name" value="Cytochrome c oxidase subunit II-like, transmembrane region"/>
    <property type="match status" value="1"/>
</dbReference>
<dbReference type="GO" id="GO:0004129">
    <property type="term" value="F:cytochrome-c oxidase activity"/>
    <property type="evidence" value="ECO:0007669"/>
    <property type="project" value="UniProtKB-UniRule"/>
</dbReference>
<keyword evidence="12" id="KW-0564">Palmitate</keyword>
<dbReference type="PROSITE" id="PS51257">
    <property type="entry name" value="PROKAR_LIPOPROTEIN"/>
    <property type="match status" value="1"/>
</dbReference>
<comment type="subcellular location">
    <subcellularLocation>
        <location evidence="1">Cell membrane</location>
        <topology evidence="1">Multi-pass membrane protein</topology>
    </subcellularLocation>
</comment>
<dbReference type="GO" id="GO:0042773">
    <property type="term" value="P:ATP synthesis coupled electron transport"/>
    <property type="evidence" value="ECO:0007669"/>
    <property type="project" value="TreeGrafter"/>
</dbReference>
<evidence type="ECO:0000256" key="12">
    <source>
        <dbReference type="ARBA" id="ARBA00023139"/>
    </source>
</evidence>
<dbReference type="SUPFAM" id="SSF49503">
    <property type="entry name" value="Cupredoxins"/>
    <property type="match status" value="1"/>
</dbReference>
<reference evidence="18 19" key="1">
    <citation type="submission" date="2014-12" db="EMBL/GenBank/DDBJ databases">
        <title>Complete genome sequence of Francisella guanzhouensis strain 08HL01032 isolated from air-conditioning system in China.</title>
        <authorList>
            <person name="Svensson D."/>
            <person name="Ohrman C."/>
            <person name="Backman S."/>
            <person name="Karlsson E."/>
            <person name="Nilsson E."/>
            <person name="Bystrom M."/>
            <person name="Larkeryd A."/>
            <person name="Stenberg P."/>
            <person name="Scholtz H.C."/>
            <person name="Forsman M."/>
            <person name="Sjodin A."/>
        </authorList>
    </citation>
    <scope>NUCLEOTIDE SEQUENCE [LARGE SCALE GENOMIC DNA]</scope>
    <source>
        <strain evidence="18 19">08HL01032</strain>
    </source>
</reference>
<gene>
    <name evidence="18" type="ORF">SD28_00820</name>
</gene>
<dbReference type="PIRSF" id="PIRSF000292">
    <property type="entry name" value="Ubi_od_II"/>
    <property type="match status" value="1"/>
</dbReference>
<keyword evidence="3 14" id="KW-0813">Transport</keyword>
<evidence type="ECO:0000256" key="11">
    <source>
        <dbReference type="ARBA" id="ARBA00023136"/>
    </source>
</evidence>
<protein>
    <recommendedName>
        <fullName evidence="14">Ubiquinol oxidase subunit 2</fullName>
    </recommendedName>
</protein>
<comment type="similarity">
    <text evidence="2 14">Belongs to the cytochrome c oxidase subunit 2 family.</text>
</comment>
<evidence type="ECO:0000259" key="17">
    <source>
        <dbReference type="PROSITE" id="PS50999"/>
    </source>
</evidence>
<evidence type="ECO:0000256" key="15">
    <source>
        <dbReference type="SAM" id="Phobius"/>
    </source>
</evidence>
<evidence type="ECO:0000256" key="1">
    <source>
        <dbReference type="ARBA" id="ARBA00004651"/>
    </source>
</evidence>
<dbReference type="HOGENOM" id="CLU_036876_6_1_6"/>
<keyword evidence="9 15" id="KW-1133">Transmembrane helix</keyword>
<dbReference type="PANTHER" id="PTHR22888:SF18">
    <property type="entry name" value="CYTOCHROME BO(3) UBIQUINOL OXIDASE SUBUNIT 2"/>
    <property type="match status" value="1"/>
</dbReference>
<organism evidence="18 19">
    <name type="scientific">Allofrancisella guangzhouensis</name>
    <dbReference type="NCBI Taxonomy" id="594679"/>
    <lineage>
        <taxon>Bacteria</taxon>
        <taxon>Pseudomonadati</taxon>
        <taxon>Pseudomonadota</taxon>
        <taxon>Gammaproteobacteria</taxon>
        <taxon>Thiotrichales</taxon>
        <taxon>Francisellaceae</taxon>
        <taxon>Allofrancisella</taxon>
    </lineage>
</organism>
<keyword evidence="13" id="KW-0449">Lipoprotein</keyword>
<dbReference type="PANTHER" id="PTHR22888">
    <property type="entry name" value="CYTOCHROME C OXIDASE, SUBUNIT II"/>
    <property type="match status" value="1"/>
</dbReference>
<evidence type="ECO:0000259" key="16">
    <source>
        <dbReference type="PROSITE" id="PS50857"/>
    </source>
</evidence>
<feature type="domain" description="Cytochrome oxidase subunit II copper A binding" evidence="16">
    <location>
        <begin position="120"/>
        <end position="232"/>
    </location>
</feature>
<accession>A0A0A8E3W2</accession>
<dbReference type="STRING" id="594679.SD28_00820"/>
<dbReference type="InterPro" id="IPR010514">
    <property type="entry name" value="COX_ARM"/>
</dbReference>
<dbReference type="PROSITE" id="PS50999">
    <property type="entry name" value="COX2_TM"/>
    <property type="match status" value="1"/>
</dbReference>
<sequence length="298" mass="34681">MNWRKCLIILFSILGVLTLSGCEGGIWNPMGVITLQEKKLLIFAVVLMLIVVVPVIVLTLWFAWRYREGTNAEYRPNWCHNNLLEIICWGIPFIIILILAIVTWKTTHSLSQYKPLESDKEPVNIEVVALDWKWMFIYPQYDIATVNYIEIPKDRPVNFKITSAAPMNSFFIPELGSQIYAMTGMTTQLHILATHDGKYRGFSANYTGKGFAEMQFYTKVTDQDSFDKWVKEVKNGKHKSLTWDYFWENLVKQSIDDPVTYYSHVDGNLFNDIVMSYMMPNYKPGDMDHMHMHHSMSH</sequence>
<keyword evidence="11 14" id="KW-0472">Membrane</keyword>
<dbReference type="EMBL" id="CP010427">
    <property type="protein sequence ID" value="AJC48307.1"/>
    <property type="molecule type" value="Genomic_DNA"/>
</dbReference>
<dbReference type="InterPro" id="IPR045187">
    <property type="entry name" value="CcO_II"/>
</dbReference>
<evidence type="ECO:0000256" key="2">
    <source>
        <dbReference type="ARBA" id="ARBA00007866"/>
    </source>
</evidence>
<dbReference type="InterPro" id="IPR008972">
    <property type="entry name" value="Cupredoxin"/>
</dbReference>
<dbReference type="CDD" id="cd04212">
    <property type="entry name" value="CuRO_UO_II"/>
    <property type="match status" value="1"/>
</dbReference>